<dbReference type="PANTHER" id="PTHR12763">
    <property type="match status" value="1"/>
</dbReference>
<keyword evidence="8" id="KW-1185">Reference proteome</keyword>
<keyword evidence="5" id="KW-0496">Mitochondrion</keyword>
<name>A0A177EBJ1_9MICR</name>
<keyword evidence="4" id="KW-1133">Transmembrane helix</keyword>
<evidence type="ECO:0000256" key="5">
    <source>
        <dbReference type="ARBA" id="ARBA00023128"/>
    </source>
</evidence>
<dbReference type="AlphaFoldDB" id="A0A177EBJ1"/>
<keyword evidence="6" id="KW-0472">Membrane</keyword>
<dbReference type="Gene3D" id="1.10.287.110">
    <property type="entry name" value="DnaJ domain"/>
    <property type="match status" value="1"/>
</dbReference>
<keyword evidence="2" id="KW-0812">Transmembrane</keyword>
<evidence type="ECO:0000256" key="6">
    <source>
        <dbReference type="ARBA" id="ARBA00023136"/>
    </source>
</evidence>
<dbReference type="SUPFAM" id="SSF46565">
    <property type="entry name" value="Chaperone J-domain"/>
    <property type="match status" value="1"/>
</dbReference>
<dbReference type="OrthoDB" id="240298at2759"/>
<dbReference type="STRING" id="1805483.A0A177EBJ1"/>
<dbReference type="VEuPathDB" id="MicrosporidiaDB:NEDG_01380"/>
<dbReference type="GO" id="GO:0030150">
    <property type="term" value="P:protein import into mitochondrial matrix"/>
    <property type="evidence" value="ECO:0007669"/>
    <property type="project" value="TreeGrafter"/>
</dbReference>
<evidence type="ECO:0000256" key="2">
    <source>
        <dbReference type="ARBA" id="ARBA00022692"/>
    </source>
</evidence>
<dbReference type="GeneID" id="93647730"/>
<sequence>MKPLLSAMRWMPHAGFLPEMTLSEALKILGTGSSIGVDRNYRQLLHRNHPDKGGSVYLTQKLNEARALVKKQGGV</sequence>
<dbReference type="GO" id="GO:0001405">
    <property type="term" value="C:PAM complex, Tim23 associated import motor"/>
    <property type="evidence" value="ECO:0007669"/>
    <property type="project" value="TreeGrafter"/>
</dbReference>
<comment type="subcellular location">
    <subcellularLocation>
        <location evidence="1">Mitochondrion inner membrane</location>
    </subcellularLocation>
</comment>
<dbReference type="Proteomes" id="UP000185944">
    <property type="component" value="Unassembled WGS sequence"/>
</dbReference>
<proteinExistence type="predicted"/>
<keyword evidence="3" id="KW-0999">Mitochondrion inner membrane</keyword>
<dbReference type="InterPro" id="IPR036869">
    <property type="entry name" value="J_dom_sf"/>
</dbReference>
<comment type="caution">
    <text evidence="7">The sequence shown here is derived from an EMBL/GenBank/DDBJ whole genome shotgun (WGS) entry which is preliminary data.</text>
</comment>
<evidence type="ECO:0000313" key="8">
    <source>
        <dbReference type="Proteomes" id="UP000185944"/>
    </source>
</evidence>
<evidence type="ECO:0000256" key="3">
    <source>
        <dbReference type="ARBA" id="ARBA00022792"/>
    </source>
</evidence>
<reference evidence="7 8" key="1">
    <citation type="submission" date="2016-02" db="EMBL/GenBank/DDBJ databases">
        <title>Discovery of a natural microsporidian pathogen with a broad tissue tropism in Caenorhabditis elegans.</title>
        <authorList>
            <person name="Luallen R.J."/>
            <person name="Reinke A.W."/>
            <person name="Tong L."/>
            <person name="Botts M.R."/>
            <person name="Felix M.-A."/>
            <person name="Troemel E.R."/>
        </authorList>
    </citation>
    <scope>NUCLEOTIDE SEQUENCE [LARGE SCALE GENOMIC DNA]</scope>
    <source>
        <strain evidence="7 8">JUm2807</strain>
    </source>
</reference>
<dbReference type="GO" id="GO:0001671">
    <property type="term" value="F:ATPase activator activity"/>
    <property type="evidence" value="ECO:0007669"/>
    <property type="project" value="TreeGrafter"/>
</dbReference>
<protein>
    <submittedName>
        <fullName evidence="7">DnaJ-like subfamily C member 19</fullName>
    </submittedName>
</protein>
<evidence type="ECO:0000256" key="1">
    <source>
        <dbReference type="ARBA" id="ARBA00004273"/>
    </source>
</evidence>
<evidence type="ECO:0000256" key="4">
    <source>
        <dbReference type="ARBA" id="ARBA00022989"/>
    </source>
</evidence>
<evidence type="ECO:0000313" key="7">
    <source>
        <dbReference type="EMBL" id="OAG29307.1"/>
    </source>
</evidence>
<dbReference type="EMBL" id="LTDL01000041">
    <property type="protein sequence ID" value="OAG29307.1"/>
    <property type="molecule type" value="Genomic_DNA"/>
</dbReference>
<dbReference type="PANTHER" id="PTHR12763:SF28">
    <property type="entry name" value="GEO10507P1-RELATED"/>
    <property type="match status" value="1"/>
</dbReference>
<accession>A0A177EBJ1</accession>
<gene>
    <name evidence="7" type="ORF">NEDG_01380</name>
</gene>
<organism evidence="7 8">
    <name type="scientific">Nematocida displodere</name>
    <dbReference type="NCBI Taxonomy" id="1805483"/>
    <lineage>
        <taxon>Eukaryota</taxon>
        <taxon>Fungi</taxon>
        <taxon>Fungi incertae sedis</taxon>
        <taxon>Microsporidia</taxon>
        <taxon>Nematocida</taxon>
    </lineage>
</organism>
<dbReference type="RefSeq" id="XP_067543986.1">
    <property type="nucleotide sequence ID" value="XM_067688798.1"/>
</dbReference>